<dbReference type="EMBL" id="UINC01002316">
    <property type="protein sequence ID" value="SUZ95338.1"/>
    <property type="molecule type" value="Genomic_DNA"/>
</dbReference>
<organism evidence="2">
    <name type="scientific">marine metagenome</name>
    <dbReference type="NCBI Taxonomy" id="408172"/>
    <lineage>
        <taxon>unclassified sequences</taxon>
        <taxon>metagenomes</taxon>
        <taxon>ecological metagenomes</taxon>
    </lineage>
</organism>
<dbReference type="SUPFAM" id="SSF53213">
    <property type="entry name" value="LigB-like"/>
    <property type="match status" value="1"/>
</dbReference>
<proteinExistence type="predicted"/>
<dbReference type="InterPro" id="IPR004183">
    <property type="entry name" value="Xdiol_dOase_suB"/>
</dbReference>
<evidence type="ECO:0000313" key="2">
    <source>
        <dbReference type="EMBL" id="SUZ95338.1"/>
    </source>
</evidence>
<reference evidence="2" key="1">
    <citation type="submission" date="2018-05" db="EMBL/GenBank/DDBJ databases">
        <authorList>
            <person name="Lanie J.A."/>
            <person name="Ng W.-L."/>
            <person name="Kazmierczak K.M."/>
            <person name="Andrzejewski T.M."/>
            <person name="Davidsen T.M."/>
            <person name="Wayne K.J."/>
            <person name="Tettelin H."/>
            <person name="Glass J.I."/>
            <person name="Rusch D."/>
            <person name="Podicherti R."/>
            <person name="Tsui H.-C.T."/>
            <person name="Winkler M.E."/>
        </authorList>
    </citation>
    <scope>NUCLEOTIDE SEQUENCE</scope>
</reference>
<feature type="non-terminal residue" evidence="2">
    <location>
        <position position="212"/>
    </location>
</feature>
<accession>A0A381RWF4</accession>
<dbReference type="GO" id="GO:0008198">
    <property type="term" value="F:ferrous iron binding"/>
    <property type="evidence" value="ECO:0007669"/>
    <property type="project" value="InterPro"/>
</dbReference>
<gene>
    <name evidence="2" type="ORF">METZ01_LOCUS48192</name>
</gene>
<evidence type="ECO:0000259" key="1">
    <source>
        <dbReference type="Pfam" id="PF02900"/>
    </source>
</evidence>
<protein>
    <recommendedName>
        <fullName evidence="1">Extradiol ring-cleavage dioxygenase class III enzyme subunit B domain-containing protein</fullName>
    </recommendedName>
</protein>
<sequence>MDTLLLCASHSPLLYCYAKEPTDFKELQKAYKENEERVSEFDPELVIAFGSDHFNGFFLKLMPAFCVGLKAKSTNDIGGFEGELNVPENIAIDIVNYLRKHDIDPATSSEMTIDHGFSQTINNMCGGLNARTVVPIFINCINEPYVPFRRTRLMGEAIGRYAKSNNKKVLFLASGGMSHHPRRYYPELDVGPPEVTAWQHSGGDHSDSLTPN</sequence>
<name>A0A381RWF4_9ZZZZ</name>
<dbReference type="Pfam" id="PF02900">
    <property type="entry name" value="LigB"/>
    <property type="match status" value="1"/>
</dbReference>
<dbReference type="AlphaFoldDB" id="A0A381RWF4"/>
<feature type="domain" description="Extradiol ring-cleavage dioxygenase class III enzyme subunit B" evidence="1">
    <location>
        <begin position="5"/>
        <end position="182"/>
    </location>
</feature>
<dbReference type="Gene3D" id="3.40.830.10">
    <property type="entry name" value="LigB-like"/>
    <property type="match status" value="1"/>
</dbReference>
<dbReference type="GO" id="GO:0016702">
    <property type="term" value="F:oxidoreductase activity, acting on single donors with incorporation of molecular oxygen, incorporation of two atoms of oxygen"/>
    <property type="evidence" value="ECO:0007669"/>
    <property type="project" value="UniProtKB-ARBA"/>
</dbReference>